<keyword evidence="3" id="KW-1185">Reference proteome</keyword>
<feature type="transmembrane region" description="Helical" evidence="1">
    <location>
        <begin position="40"/>
        <end position="62"/>
    </location>
</feature>
<keyword evidence="1" id="KW-0472">Membrane</keyword>
<dbReference type="KEGG" id="vfa:MM35RIKEN_18190"/>
<name>A0A810PZY1_9FIRM</name>
<accession>A0A810PZY1</accession>
<evidence type="ECO:0000313" key="3">
    <source>
        <dbReference type="Proteomes" id="UP000681343"/>
    </source>
</evidence>
<sequence length="78" mass="8936">MKRIDTCTHTDLLVGLLLAGIVSVLLAYRIFAYLCEVPAFRWWMILLGLLCAVLAIGGFLVARRAWKRLQYLRDNPEN</sequence>
<feature type="transmembrane region" description="Helical" evidence="1">
    <location>
        <begin position="12"/>
        <end position="34"/>
    </location>
</feature>
<reference evidence="2" key="1">
    <citation type="submission" date="2020-09" db="EMBL/GenBank/DDBJ databases">
        <title>New species isolated from human feces.</title>
        <authorList>
            <person name="Kitahara M."/>
            <person name="Shigeno Y."/>
            <person name="Shime M."/>
            <person name="Matsumoto Y."/>
            <person name="Nakamura S."/>
            <person name="Motooka D."/>
            <person name="Fukuoka S."/>
            <person name="Nishikawa H."/>
            <person name="Benno Y."/>
        </authorList>
    </citation>
    <scope>NUCLEOTIDE SEQUENCE</scope>
    <source>
        <strain evidence="2">MM35</strain>
        <plasmid evidence="2">pMM35_01</plasmid>
    </source>
</reference>
<gene>
    <name evidence="2" type="ORF">MM35RIKEN_18190</name>
</gene>
<dbReference type="EMBL" id="AP023416">
    <property type="protein sequence ID" value="BCK79627.1"/>
    <property type="molecule type" value="Genomic_DNA"/>
</dbReference>
<keyword evidence="1" id="KW-1133">Transmembrane helix</keyword>
<organism evidence="2 3">
    <name type="scientific">Vescimonas fastidiosa</name>
    <dbReference type="NCBI Taxonomy" id="2714353"/>
    <lineage>
        <taxon>Bacteria</taxon>
        <taxon>Bacillati</taxon>
        <taxon>Bacillota</taxon>
        <taxon>Clostridia</taxon>
        <taxon>Eubacteriales</taxon>
        <taxon>Oscillospiraceae</taxon>
        <taxon>Vescimonas</taxon>
    </lineage>
</organism>
<protein>
    <submittedName>
        <fullName evidence="2">Uncharacterized protein</fullName>
    </submittedName>
</protein>
<dbReference type="Proteomes" id="UP000681343">
    <property type="component" value="Plasmid pMM35_01"/>
</dbReference>
<dbReference type="AlphaFoldDB" id="A0A810PZY1"/>
<dbReference type="RefSeq" id="WP_212821313.1">
    <property type="nucleotide sequence ID" value="NZ_AP023416.1"/>
</dbReference>
<evidence type="ECO:0000313" key="2">
    <source>
        <dbReference type="EMBL" id="BCK79627.1"/>
    </source>
</evidence>
<keyword evidence="1" id="KW-0812">Transmembrane</keyword>
<geneLocation type="plasmid" evidence="2 3">
    <name>pMM35_01</name>
</geneLocation>
<evidence type="ECO:0000256" key="1">
    <source>
        <dbReference type="SAM" id="Phobius"/>
    </source>
</evidence>
<keyword evidence="2" id="KW-0614">Plasmid</keyword>
<proteinExistence type="predicted"/>